<name>A0A9X2Y7A8_9MYCO</name>
<reference evidence="1" key="2">
    <citation type="journal article" date="2022" name="BMC Genomics">
        <title>Comparative genome analysis of mycobacteria focusing on tRNA and non-coding RNA.</title>
        <authorList>
            <person name="Behra P.R.K."/>
            <person name="Pettersson B.M.F."/>
            <person name="Ramesh M."/>
            <person name="Das S."/>
            <person name="Dasgupta S."/>
            <person name="Kirsebom L.A."/>
        </authorList>
    </citation>
    <scope>NUCLEOTIDE SEQUENCE</scope>
    <source>
        <strain evidence="1">DSM 44615</strain>
    </source>
</reference>
<dbReference type="RefSeq" id="WP_264011441.1">
    <property type="nucleotide sequence ID" value="NZ_JACKSJ010000037.1"/>
</dbReference>
<protein>
    <submittedName>
        <fullName evidence="1">Uncharacterized protein</fullName>
    </submittedName>
</protein>
<comment type="caution">
    <text evidence="1">The sequence shown here is derived from an EMBL/GenBank/DDBJ whole genome shotgun (WGS) entry which is preliminary data.</text>
</comment>
<organism evidence="1 2">
    <name type="scientific">[Mycobacterium] manitobense</name>
    <dbReference type="NCBI Taxonomy" id="190147"/>
    <lineage>
        <taxon>Bacteria</taxon>
        <taxon>Bacillati</taxon>
        <taxon>Actinomycetota</taxon>
        <taxon>Actinomycetes</taxon>
        <taxon>Mycobacteriales</taxon>
        <taxon>Mycobacteriaceae</taxon>
        <taxon>Mycolicibacterium</taxon>
    </lineage>
</organism>
<keyword evidence="2" id="KW-1185">Reference proteome</keyword>
<sequence length="94" mass="10401">MAEWYQPALTDDTFGPFAGQLVEAARTHSNEHPVRLLVTVAALADEMLYSIFEAQSADTVSQVCRRAGWPADRITAVRARADFAERHARLQPGC</sequence>
<dbReference type="Proteomes" id="UP001140293">
    <property type="component" value="Unassembled WGS sequence"/>
</dbReference>
<dbReference type="EMBL" id="JACKSJ010000037">
    <property type="protein sequence ID" value="MCV7169252.1"/>
    <property type="molecule type" value="Genomic_DNA"/>
</dbReference>
<evidence type="ECO:0000313" key="1">
    <source>
        <dbReference type="EMBL" id="MCV7169252.1"/>
    </source>
</evidence>
<gene>
    <name evidence="1" type="ORF">H7I41_04845</name>
</gene>
<proteinExistence type="predicted"/>
<accession>A0A9X2Y7A8</accession>
<evidence type="ECO:0000313" key="2">
    <source>
        <dbReference type="Proteomes" id="UP001140293"/>
    </source>
</evidence>
<reference evidence="1" key="1">
    <citation type="submission" date="2020-07" db="EMBL/GenBank/DDBJ databases">
        <authorList>
            <person name="Pettersson B.M.F."/>
            <person name="Behra P.R.K."/>
            <person name="Ramesh M."/>
            <person name="Das S."/>
            <person name="Dasgupta S."/>
            <person name="Kirsebom L.A."/>
        </authorList>
    </citation>
    <scope>NUCLEOTIDE SEQUENCE</scope>
    <source>
        <strain evidence="1">DSM 44615</strain>
    </source>
</reference>
<dbReference type="AlphaFoldDB" id="A0A9X2Y7A8"/>